<dbReference type="GeneID" id="59807332"/>
<sequence>MTKELLLPHSFKKIGWVILIPTLLLGVLMLIDGFNGYPTYLMPAQGTACYETLCSATTGRALNNIALVGICIGGIFVACSRERIEDEMISRIRLNALLTALYVNYALLIATALCTYDLSFLYVMIYNLLTMLLIFLAVFRWKLWRLKHAVADEE</sequence>
<dbReference type="AlphaFoldDB" id="A0A9P4DQ27"/>
<evidence type="ECO:0000313" key="3">
    <source>
        <dbReference type="Proteomes" id="UP000323119"/>
    </source>
</evidence>
<comment type="caution">
    <text evidence="2">The sequence shown here is derived from an EMBL/GenBank/DDBJ whole genome shotgun (WGS) entry which is preliminary data.</text>
</comment>
<evidence type="ECO:0000313" key="2">
    <source>
        <dbReference type="EMBL" id="KAA2563220.1"/>
    </source>
</evidence>
<keyword evidence="1" id="KW-1133">Transmembrane helix</keyword>
<organism evidence="2 3">
    <name type="scientific">Alistipes onderdonkii</name>
    <dbReference type="NCBI Taxonomy" id="328813"/>
    <lineage>
        <taxon>Bacteria</taxon>
        <taxon>Pseudomonadati</taxon>
        <taxon>Bacteroidota</taxon>
        <taxon>Bacteroidia</taxon>
        <taxon>Bacteroidales</taxon>
        <taxon>Rikenellaceae</taxon>
        <taxon>Alistipes</taxon>
    </lineage>
</organism>
<keyword evidence="1" id="KW-0472">Membrane</keyword>
<dbReference type="Proteomes" id="UP000323119">
    <property type="component" value="Unassembled WGS sequence"/>
</dbReference>
<accession>A0A9P4DQ27</accession>
<keyword evidence="1" id="KW-0812">Transmembrane</keyword>
<protein>
    <submittedName>
        <fullName evidence="2">Uncharacterized protein</fullName>
    </submittedName>
</protein>
<dbReference type="RefSeq" id="WP_070099851.1">
    <property type="nucleotide sequence ID" value="NZ_DAWDXQ010000009.1"/>
</dbReference>
<feature type="transmembrane region" description="Helical" evidence="1">
    <location>
        <begin position="119"/>
        <end position="139"/>
    </location>
</feature>
<feature type="transmembrane region" description="Helical" evidence="1">
    <location>
        <begin position="92"/>
        <end position="113"/>
    </location>
</feature>
<dbReference type="EMBL" id="VVUY01000003">
    <property type="protein sequence ID" value="KAA2563220.1"/>
    <property type="molecule type" value="Genomic_DNA"/>
</dbReference>
<gene>
    <name evidence="2" type="ORF">F2S36_05400</name>
</gene>
<evidence type="ECO:0000256" key="1">
    <source>
        <dbReference type="SAM" id="Phobius"/>
    </source>
</evidence>
<proteinExistence type="predicted"/>
<reference evidence="2 3" key="1">
    <citation type="journal article" date="2019" name="Nat. Med.">
        <title>A library of human gut bacterial isolates paired with longitudinal multiomics data enables mechanistic microbiome research.</title>
        <authorList>
            <person name="Poyet M."/>
            <person name="Groussin M."/>
            <person name="Gibbons S.M."/>
            <person name="Avila-Pacheco J."/>
            <person name="Jiang X."/>
            <person name="Kearney S.M."/>
            <person name="Perrotta A.R."/>
            <person name="Berdy B."/>
            <person name="Zhao S."/>
            <person name="Lieberman T.D."/>
            <person name="Swanson P.K."/>
            <person name="Smith M."/>
            <person name="Roesemann S."/>
            <person name="Alexander J.E."/>
            <person name="Rich S.A."/>
            <person name="Livny J."/>
            <person name="Vlamakis H."/>
            <person name="Clish C."/>
            <person name="Bullock K."/>
            <person name="Deik A."/>
            <person name="Scott J."/>
            <person name="Pierce K.A."/>
            <person name="Xavier R.J."/>
            <person name="Alm E.J."/>
        </authorList>
    </citation>
    <scope>NUCLEOTIDE SEQUENCE [LARGE SCALE GENOMIC DNA]</scope>
    <source>
        <strain evidence="2 3">BIOML-A204</strain>
    </source>
</reference>
<name>A0A9P4DQ27_9BACT</name>
<feature type="transmembrane region" description="Helical" evidence="1">
    <location>
        <begin position="61"/>
        <end position="80"/>
    </location>
</feature>
<feature type="transmembrane region" description="Helical" evidence="1">
    <location>
        <begin position="14"/>
        <end position="31"/>
    </location>
</feature>